<feature type="transmembrane region" description="Helical" evidence="4">
    <location>
        <begin position="124"/>
        <end position="147"/>
    </location>
</feature>
<accession>A0A081RI72</accession>
<evidence type="ECO:0000313" key="7">
    <source>
        <dbReference type="Proteomes" id="UP000028411"/>
    </source>
</evidence>
<proteinExistence type="predicted"/>
<dbReference type="InterPro" id="IPR020846">
    <property type="entry name" value="MFS_dom"/>
</dbReference>
<feature type="transmembrane region" description="Helical" evidence="4">
    <location>
        <begin position="368"/>
        <end position="389"/>
    </location>
</feature>
<dbReference type="EMBL" id="JFHR01000006">
    <property type="protein sequence ID" value="KEQ54895.1"/>
    <property type="molecule type" value="Genomic_DNA"/>
</dbReference>
<evidence type="ECO:0000256" key="3">
    <source>
        <dbReference type="ARBA" id="ARBA00023136"/>
    </source>
</evidence>
<feature type="transmembrane region" description="Helical" evidence="4">
    <location>
        <begin position="70"/>
        <end position="90"/>
    </location>
</feature>
<keyword evidence="3 4" id="KW-0472">Membrane</keyword>
<comment type="caution">
    <text evidence="6">The sequence shown here is derived from an EMBL/GenBank/DDBJ whole genome shotgun (WGS) entry which is preliminary data.</text>
</comment>
<dbReference type="Proteomes" id="UP000028411">
    <property type="component" value="Unassembled WGS sequence"/>
</dbReference>
<dbReference type="Gene3D" id="1.20.1250.20">
    <property type="entry name" value="MFS general substrate transporter like domains"/>
    <property type="match status" value="1"/>
</dbReference>
<evidence type="ECO:0000259" key="5">
    <source>
        <dbReference type="PROSITE" id="PS50850"/>
    </source>
</evidence>
<keyword evidence="1 4" id="KW-0812">Transmembrane</keyword>
<feature type="transmembrane region" description="Helical" evidence="4">
    <location>
        <begin position="192"/>
        <end position="214"/>
    </location>
</feature>
<organism evidence="6 7">
    <name type="scientific">Sphingobium chlorophenolicum</name>
    <dbReference type="NCBI Taxonomy" id="46429"/>
    <lineage>
        <taxon>Bacteria</taxon>
        <taxon>Pseudomonadati</taxon>
        <taxon>Pseudomonadota</taxon>
        <taxon>Alphaproteobacteria</taxon>
        <taxon>Sphingomonadales</taxon>
        <taxon>Sphingomonadaceae</taxon>
        <taxon>Sphingobium</taxon>
    </lineage>
</organism>
<dbReference type="GO" id="GO:0022857">
    <property type="term" value="F:transmembrane transporter activity"/>
    <property type="evidence" value="ECO:0007669"/>
    <property type="project" value="InterPro"/>
</dbReference>
<keyword evidence="2 4" id="KW-1133">Transmembrane helix</keyword>
<dbReference type="RefSeq" id="WP_037447735.1">
    <property type="nucleotide sequence ID" value="NZ_JFHR01000006.1"/>
</dbReference>
<feature type="transmembrane region" description="Helical" evidence="4">
    <location>
        <begin position="159"/>
        <end position="180"/>
    </location>
</feature>
<dbReference type="PATRIC" id="fig|46429.4.peg.778"/>
<feature type="transmembrane region" description="Helical" evidence="4">
    <location>
        <begin position="284"/>
        <end position="306"/>
    </location>
</feature>
<dbReference type="AlphaFoldDB" id="A0A081RI72"/>
<feature type="domain" description="Major facilitator superfamily (MFS) profile" evidence="5">
    <location>
        <begin position="33"/>
        <end position="425"/>
    </location>
</feature>
<evidence type="ECO:0000256" key="4">
    <source>
        <dbReference type="SAM" id="Phobius"/>
    </source>
</evidence>
<name>A0A081RI72_SPHCR</name>
<dbReference type="InterPro" id="IPR050327">
    <property type="entry name" value="Proton-linked_MCT"/>
</dbReference>
<feature type="transmembrane region" description="Helical" evidence="4">
    <location>
        <begin position="34"/>
        <end position="58"/>
    </location>
</feature>
<feature type="transmembrane region" description="Helical" evidence="4">
    <location>
        <begin position="318"/>
        <end position="348"/>
    </location>
</feature>
<sequence>MDGRATGAANPDIRLFGETGEAEGAGELRHGWPIILVAFLSITVGISSTFLFSTGLFLKPVADAFGWGRGTVSVAPFVASMLTALCAPVVGRYVDRLGVLPVLLPSLIGLAVGLLLLGALTANFISYVALMALVALLGAGTAAPVITKMIIAGFKRHRGLALGLSLAGSGLGGGLLPLILTPIITTHGWRAGYMALAAVELAGFAVIGVLVWFWRRTILPPARPTGVRPAAQEAAAGRDGPSLLRDRTFLLLAGAFFLSAWGILTTVVHFVPMLTDAGVDPTRAAGMAGTIGAALIIGRIVVGYLLDRLPAVRLAQCLFAMVAAGMLALVAGGAEVALVAAVAAGIGIGSENDIMSFLVGRYYATSRFGSVNGALFAVFLIGGSIGPAVSGYMFDATGAYTLALLVSAGALISAALLLFALPKLPSPADAR</sequence>
<feature type="transmembrane region" description="Helical" evidence="4">
    <location>
        <begin position="401"/>
        <end position="421"/>
    </location>
</feature>
<gene>
    <name evidence="6" type="ORF">BV95_00807</name>
</gene>
<dbReference type="PROSITE" id="PS50850">
    <property type="entry name" value="MFS"/>
    <property type="match status" value="1"/>
</dbReference>
<protein>
    <submittedName>
        <fullName evidence="6">Major facilitator superfamily MFS_1</fullName>
    </submittedName>
</protein>
<dbReference type="InterPro" id="IPR011701">
    <property type="entry name" value="MFS"/>
</dbReference>
<evidence type="ECO:0000256" key="2">
    <source>
        <dbReference type="ARBA" id="ARBA00022989"/>
    </source>
</evidence>
<dbReference type="Pfam" id="PF07690">
    <property type="entry name" value="MFS_1"/>
    <property type="match status" value="1"/>
</dbReference>
<dbReference type="PANTHER" id="PTHR11360">
    <property type="entry name" value="MONOCARBOXYLATE TRANSPORTER"/>
    <property type="match status" value="1"/>
</dbReference>
<dbReference type="InterPro" id="IPR036259">
    <property type="entry name" value="MFS_trans_sf"/>
</dbReference>
<feature type="transmembrane region" description="Helical" evidence="4">
    <location>
        <begin position="248"/>
        <end position="272"/>
    </location>
</feature>
<reference evidence="6 7" key="1">
    <citation type="submission" date="2014-02" db="EMBL/GenBank/DDBJ databases">
        <title>Whole genome sequence of Sphingobium chlorophenolicum NBRC 16172.</title>
        <authorList>
            <person name="Gan H.M."/>
            <person name="Gan H.Y."/>
            <person name="Chew T.H."/>
            <person name="Savka M.A."/>
        </authorList>
    </citation>
    <scope>NUCLEOTIDE SEQUENCE [LARGE SCALE GENOMIC DNA]</scope>
    <source>
        <strain evidence="6 7">NBRC 16172</strain>
    </source>
</reference>
<dbReference type="eggNOG" id="COG2223">
    <property type="taxonomic scope" value="Bacteria"/>
</dbReference>
<feature type="transmembrane region" description="Helical" evidence="4">
    <location>
        <begin position="97"/>
        <end position="118"/>
    </location>
</feature>
<dbReference type="PANTHER" id="PTHR11360:SF284">
    <property type="entry name" value="EG:103B4.3 PROTEIN-RELATED"/>
    <property type="match status" value="1"/>
</dbReference>
<dbReference type="SUPFAM" id="SSF103473">
    <property type="entry name" value="MFS general substrate transporter"/>
    <property type="match status" value="1"/>
</dbReference>
<dbReference type="OrthoDB" id="9796632at2"/>
<evidence type="ECO:0000256" key="1">
    <source>
        <dbReference type="ARBA" id="ARBA00022692"/>
    </source>
</evidence>
<evidence type="ECO:0000313" key="6">
    <source>
        <dbReference type="EMBL" id="KEQ54895.1"/>
    </source>
</evidence>